<dbReference type="EMBL" id="KU738899">
    <property type="protein sequence ID" value="AMN15678.1"/>
    <property type="molecule type" value="Genomic_DNA"/>
</dbReference>
<evidence type="ECO:0000313" key="10">
    <source>
        <dbReference type="EMBL" id="AMN16230.1"/>
    </source>
</evidence>
<dbReference type="EMBL" id="KU738901">
    <property type="protein sequence ID" value="AMN15954.1"/>
    <property type="molecule type" value="Genomic_DNA"/>
</dbReference>
<reference evidence="3" key="3">
    <citation type="submission" date="2016-08" db="EMBL/GenBank/DDBJ databases">
        <authorList>
            <person name="Seilhamer J.J."/>
        </authorList>
    </citation>
    <scope>NUCLEOTIDE SEQUENCE</scope>
    <source>
        <strain evidence="3">AC53</strain>
        <strain evidence="9">AC53T4.1</strain>
        <strain evidence="10">AC53T4.2</strain>
    </source>
</reference>
<dbReference type="PANTHER" id="PTHR10044:SF139">
    <property type="entry name" value="DEATH-ASSOCIATED INHIBITOR OF APOPTOSIS 2"/>
    <property type="match status" value="1"/>
</dbReference>
<dbReference type="InterPro" id="IPR013083">
    <property type="entry name" value="Znf_RING/FYVE/PHD"/>
</dbReference>
<dbReference type="EMBL" id="KU738898">
    <property type="protein sequence ID" value="AMN15540.1"/>
    <property type="molecule type" value="Genomic_DNA"/>
</dbReference>
<dbReference type="SUPFAM" id="SSF57924">
    <property type="entry name" value="Inhibitor of apoptosis (IAP) repeat"/>
    <property type="match status" value="2"/>
</dbReference>
<evidence type="ECO:0000313" key="8">
    <source>
        <dbReference type="EMBL" id="AMN15954.1"/>
    </source>
</evidence>
<gene>
    <name evidence="3" type="ORF">HaSNPV-AC53_105</name>
</gene>
<dbReference type="SMART" id="SM00238">
    <property type="entry name" value="BIR"/>
    <property type="match status" value="2"/>
</dbReference>
<proteinExistence type="predicted"/>
<dbReference type="GO" id="GO:0008270">
    <property type="term" value="F:zinc ion binding"/>
    <property type="evidence" value="ECO:0007669"/>
    <property type="project" value="UniProtKB-KW"/>
</dbReference>
<feature type="domain" description="RING-type" evidence="2">
    <location>
        <begin position="221"/>
        <end position="256"/>
    </location>
</feature>
<evidence type="ECO:0000313" key="7">
    <source>
        <dbReference type="EMBL" id="AMN15816.1"/>
    </source>
</evidence>
<reference evidence="4" key="2">
    <citation type="journal article" date="2016" name="Genome Announc.">
        <title>Complete Genome Sequences of Seven Helicoverpa armigera SNPV-AC53-Derived Strains.</title>
        <authorList>
            <person name="Noune C."/>
            <person name="Hauxwell C."/>
        </authorList>
    </citation>
    <scope>NUCLEOTIDE SEQUENCE</scope>
    <source>
        <strain evidence="4">AC53C3</strain>
        <strain evidence="5">AC53C5</strain>
        <strain evidence="6">AC53C6</strain>
        <strain evidence="7">AC53C9</strain>
        <strain evidence="8">AC53T2</strain>
        <strain evidence="11">AC53T5</strain>
    </source>
</reference>
<dbReference type="PANTHER" id="PTHR10044">
    <property type="entry name" value="INHIBITOR OF APOPTOSIS"/>
    <property type="match status" value="1"/>
</dbReference>
<evidence type="ECO:0000313" key="5">
    <source>
        <dbReference type="EMBL" id="AMN15540.1"/>
    </source>
</evidence>
<evidence type="ECO:0000256" key="1">
    <source>
        <dbReference type="PROSITE-ProRule" id="PRU00175"/>
    </source>
</evidence>
<name>A0A075TSQ8_9ABAC</name>
<dbReference type="EMBL" id="KU738904">
    <property type="protein sequence ID" value="AMN16368.1"/>
    <property type="molecule type" value="Genomic_DNA"/>
</dbReference>
<organism evidence="3">
    <name type="scientific">Helicoverpa SNPV AC53</name>
    <dbReference type="NCBI Taxonomy" id="1569367"/>
    <lineage>
        <taxon>Viruses</taxon>
        <taxon>Viruses incertae sedis</taxon>
        <taxon>Naldaviricetes</taxon>
        <taxon>Lefavirales</taxon>
        <taxon>Baculoviridae</taxon>
        <taxon>Alphabaculovirus</taxon>
        <taxon>Alphabaculovirus helarmigerae</taxon>
    </lineage>
</organism>
<dbReference type="InterPro" id="IPR050784">
    <property type="entry name" value="IAP"/>
</dbReference>
<keyword evidence="1" id="KW-0863">Zinc-finger</keyword>
<keyword evidence="1" id="KW-0479">Metal-binding</keyword>
<dbReference type="PROSITE" id="PS01282">
    <property type="entry name" value="BIR_REPEAT_1"/>
    <property type="match status" value="1"/>
</dbReference>
<sequence>MMSYMESDLELLKTESYRYVTFANWPVQYYFMDCAKMAQAGFYYLNKDDHVKCAFCKVEMMNWQHEDDPLEEHARWAPQCSYVKSIMSDANVCSEQKYIADQEFYKNKSKLSSYSTYENRLKSFDNWPQTLIILKSKLAEAGWVYTGKDDITICFHCGGKLSNWTLTHEPWREHARWYRNCDFVLSEKGKDFVQTVITEACVEKEGSNSDNQTTECDIRTCKVCFVNERNYMFLPCHHLACCEECAFKVKKCVVCRRSIDDMTKVFIS</sequence>
<keyword evidence="1" id="KW-0862">Zinc</keyword>
<dbReference type="InterPro" id="IPR001841">
    <property type="entry name" value="Znf_RING"/>
</dbReference>
<dbReference type="Pfam" id="PF00653">
    <property type="entry name" value="BIR"/>
    <property type="match status" value="2"/>
</dbReference>
<dbReference type="Gene3D" id="1.10.1170.10">
    <property type="entry name" value="Inhibitor Of Apoptosis Protein (2mihbC-IAP-1), Chain A"/>
    <property type="match status" value="2"/>
</dbReference>
<evidence type="ECO:0000313" key="11">
    <source>
        <dbReference type="EMBL" id="AMN16368.1"/>
    </source>
</evidence>
<dbReference type="EMBL" id="KU738900">
    <property type="protein sequence ID" value="AMN15816.1"/>
    <property type="molecule type" value="Genomic_DNA"/>
</dbReference>
<evidence type="ECO:0000259" key="2">
    <source>
        <dbReference type="PROSITE" id="PS50089"/>
    </source>
</evidence>
<dbReference type="Pfam" id="PF13920">
    <property type="entry name" value="zf-C3HC4_3"/>
    <property type="match status" value="1"/>
</dbReference>
<dbReference type="PROSITE" id="PS50143">
    <property type="entry name" value="BIR_REPEAT_2"/>
    <property type="match status" value="2"/>
</dbReference>
<accession>A0A075TSQ8</accession>
<dbReference type="GO" id="GO:0051726">
    <property type="term" value="P:regulation of cell cycle"/>
    <property type="evidence" value="ECO:0007669"/>
    <property type="project" value="TreeGrafter"/>
</dbReference>
<evidence type="ECO:0000313" key="6">
    <source>
        <dbReference type="EMBL" id="AMN15678.1"/>
    </source>
</evidence>
<dbReference type="EMBL" id="KU738902">
    <property type="protein sequence ID" value="AMN16092.1"/>
    <property type="molecule type" value="Genomic_DNA"/>
</dbReference>
<dbReference type="Gene3D" id="3.30.40.10">
    <property type="entry name" value="Zinc/RING finger domain, C3HC4 (zinc finger)"/>
    <property type="match status" value="1"/>
</dbReference>
<dbReference type="InterPro" id="IPR001370">
    <property type="entry name" value="BIR_rpt"/>
</dbReference>
<reference evidence="3" key="1">
    <citation type="journal article" date="2015" name="Genome Announc.">
        <title>Complete Genome Sequences of Helicoverpa armigera Single Nucleopolyhedrovirus Strains AC53 and H25EA1 from Australia.</title>
        <authorList>
            <person name="Noune C."/>
            <person name="Hauxwell C."/>
        </authorList>
    </citation>
    <scope>NUCLEOTIDE SEQUENCE</scope>
    <source>
        <strain evidence="3">AC53</strain>
    </source>
</reference>
<evidence type="ECO:0000313" key="4">
    <source>
        <dbReference type="EMBL" id="AMN15402.1"/>
    </source>
</evidence>
<dbReference type="EMBL" id="KU738903">
    <property type="protein sequence ID" value="AMN16230.1"/>
    <property type="molecule type" value="Genomic_DNA"/>
</dbReference>
<dbReference type="EMBL" id="KJ909666">
    <property type="protein sequence ID" value="AIG63146.1"/>
    <property type="molecule type" value="Genomic_DNA"/>
</dbReference>
<evidence type="ECO:0000313" key="3">
    <source>
        <dbReference type="EMBL" id="AIG63146.1"/>
    </source>
</evidence>
<evidence type="ECO:0000313" key="9">
    <source>
        <dbReference type="EMBL" id="AMN16092.1"/>
    </source>
</evidence>
<dbReference type="EMBL" id="KU738897">
    <property type="protein sequence ID" value="AMN15402.1"/>
    <property type="molecule type" value="Genomic_DNA"/>
</dbReference>
<dbReference type="PROSITE" id="PS50089">
    <property type="entry name" value="ZF_RING_2"/>
    <property type="match status" value="1"/>
</dbReference>
<protein>
    <submittedName>
        <fullName evidence="3">ORF105</fullName>
    </submittedName>
</protein>
<dbReference type="CDD" id="cd00022">
    <property type="entry name" value="BIR"/>
    <property type="match status" value="2"/>
</dbReference>